<comment type="similarity">
    <text evidence="1">Belongs to the peptidase S33 family.</text>
</comment>
<evidence type="ECO:0000256" key="4">
    <source>
        <dbReference type="SAM" id="SignalP"/>
    </source>
</evidence>
<gene>
    <name evidence="6" type="ORF">GCM10009682_04900</name>
</gene>
<keyword evidence="2 4" id="KW-0732">Signal</keyword>
<dbReference type="GO" id="GO:0016787">
    <property type="term" value="F:hydrolase activity"/>
    <property type="evidence" value="ECO:0007669"/>
    <property type="project" value="UniProtKB-KW"/>
</dbReference>
<proteinExistence type="inferred from homology"/>
<sequence>MAVALSAAAIVVSALPAPALAAPKAAAAPADKVVWGECPPAPDSYRDPRQECATITVPLDYRKPHGRTIDVEISRIATSTPDKRRGILLSNPGGPGGSGLDLPGALAALLPADVLDQYDLIGFDPRGVGFSTPVTCGIQDTPALITLALPYPAPDGSIARNVAYAKETAAACAEHSGDLLPHITTANTARDMDRIRAALGEKKLSYFGVSYGTYLGAVYTSLFPQRSDRIILDSGVDPDLVWKDMWRTWNPAVTERIEDFYKFAATYPDLYGLGATPAAVRSEYSRLVSALDAEPVDLGDGYILDGNYVREVTRSVLYADFFLPLLGELVAELVPLVDGTSTAAERSSALAALKSTGVRRAAAVDVPFDNTIAVLYAVVCDDAVWPGSVARHARDVARARQKWPLLAGMPSNLWPCAFWPTKPVERPVAVTDRGPRNVLVLQNTRDPATSWESGLGLRRALGKRAAFVGVDQGGHGAFALGTCADAAMVEFLATGALPARDRFCEGVPPPSPLARSFGARPPYLPVGPLDGAATLLAAAARARAGS</sequence>
<dbReference type="Proteomes" id="UP001500218">
    <property type="component" value="Unassembled WGS sequence"/>
</dbReference>
<evidence type="ECO:0000313" key="7">
    <source>
        <dbReference type="Proteomes" id="UP001500218"/>
    </source>
</evidence>
<dbReference type="Gene3D" id="3.40.50.1820">
    <property type="entry name" value="alpha/beta hydrolase"/>
    <property type="match status" value="1"/>
</dbReference>
<dbReference type="InterPro" id="IPR051601">
    <property type="entry name" value="Serine_prot/Carboxylest_S33"/>
</dbReference>
<accession>A0ABN2LEN9</accession>
<dbReference type="InterPro" id="IPR013595">
    <property type="entry name" value="Pept_S33_TAP-like_C"/>
</dbReference>
<feature type="chain" id="PRO_5046176374" evidence="4">
    <location>
        <begin position="22"/>
        <end position="546"/>
    </location>
</feature>
<name>A0ABN2LEN9_9ACTN</name>
<reference evidence="6 7" key="1">
    <citation type="journal article" date="2019" name="Int. J. Syst. Evol. Microbiol.">
        <title>The Global Catalogue of Microorganisms (GCM) 10K type strain sequencing project: providing services to taxonomists for standard genome sequencing and annotation.</title>
        <authorList>
            <consortium name="The Broad Institute Genomics Platform"/>
            <consortium name="The Broad Institute Genome Sequencing Center for Infectious Disease"/>
            <person name="Wu L."/>
            <person name="Ma J."/>
        </authorList>
    </citation>
    <scope>NUCLEOTIDE SEQUENCE [LARGE SCALE GENOMIC DNA]</scope>
    <source>
        <strain evidence="6 7">JCM 13250</strain>
    </source>
</reference>
<feature type="signal peptide" evidence="4">
    <location>
        <begin position="1"/>
        <end position="21"/>
    </location>
</feature>
<dbReference type="PANTHER" id="PTHR43248:SF29">
    <property type="entry name" value="TRIPEPTIDYL AMINOPEPTIDASE"/>
    <property type="match status" value="1"/>
</dbReference>
<dbReference type="InterPro" id="IPR029058">
    <property type="entry name" value="AB_hydrolase_fold"/>
</dbReference>
<dbReference type="SUPFAM" id="SSF53474">
    <property type="entry name" value="alpha/beta-Hydrolases"/>
    <property type="match status" value="1"/>
</dbReference>
<dbReference type="PANTHER" id="PTHR43248">
    <property type="entry name" value="2-SUCCINYL-6-HYDROXY-2,4-CYCLOHEXADIENE-1-CARBOXYLATE SYNTHASE"/>
    <property type="match status" value="1"/>
</dbReference>
<keyword evidence="3 6" id="KW-0378">Hydrolase</keyword>
<dbReference type="EMBL" id="BAAALT010000009">
    <property type="protein sequence ID" value="GAA1785870.1"/>
    <property type="molecule type" value="Genomic_DNA"/>
</dbReference>
<protein>
    <submittedName>
        <fullName evidence="6">Alpha/beta hydrolase</fullName>
    </submittedName>
</protein>
<evidence type="ECO:0000313" key="6">
    <source>
        <dbReference type="EMBL" id="GAA1785870.1"/>
    </source>
</evidence>
<dbReference type="Pfam" id="PF08386">
    <property type="entry name" value="Abhydrolase_4"/>
    <property type="match status" value="1"/>
</dbReference>
<dbReference type="RefSeq" id="WP_344125733.1">
    <property type="nucleotide sequence ID" value="NZ_BAAALT010000009.1"/>
</dbReference>
<evidence type="ECO:0000259" key="5">
    <source>
        <dbReference type="Pfam" id="PF08386"/>
    </source>
</evidence>
<evidence type="ECO:0000256" key="1">
    <source>
        <dbReference type="ARBA" id="ARBA00010088"/>
    </source>
</evidence>
<organism evidence="6 7">
    <name type="scientific">Luedemannella flava</name>
    <dbReference type="NCBI Taxonomy" id="349316"/>
    <lineage>
        <taxon>Bacteria</taxon>
        <taxon>Bacillati</taxon>
        <taxon>Actinomycetota</taxon>
        <taxon>Actinomycetes</taxon>
        <taxon>Micromonosporales</taxon>
        <taxon>Micromonosporaceae</taxon>
        <taxon>Luedemannella</taxon>
    </lineage>
</organism>
<feature type="domain" description="Peptidase S33 tripeptidyl aminopeptidase-like C-terminal" evidence="5">
    <location>
        <begin position="412"/>
        <end position="504"/>
    </location>
</feature>
<keyword evidence="7" id="KW-1185">Reference proteome</keyword>
<evidence type="ECO:0000256" key="3">
    <source>
        <dbReference type="ARBA" id="ARBA00022801"/>
    </source>
</evidence>
<comment type="caution">
    <text evidence="6">The sequence shown here is derived from an EMBL/GenBank/DDBJ whole genome shotgun (WGS) entry which is preliminary data.</text>
</comment>
<evidence type="ECO:0000256" key="2">
    <source>
        <dbReference type="ARBA" id="ARBA00022729"/>
    </source>
</evidence>